<gene>
    <name evidence="1" type="ORF">A1QC_01110</name>
</gene>
<sequence length="121" mass="14061">MKRNSVQEFLGKDNDILAILDGDQRHKSYHEGMNNVHFLPFDNIESVIFNRYNLDDPVIPKVERIDGKSEIKKAKNLYNQLVANNNGVQLITEKKIYQHLESLFETEINNLESNIVNFLSN</sequence>
<evidence type="ECO:0000313" key="1">
    <source>
        <dbReference type="EMBL" id="OEF26996.1"/>
    </source>
</evidence>
<comment type="caution">
    <text evidence="1">The sequence shown here is derived from an EMBL/GenBank/DDBJ whole genome shotgun (WGS) entry which is preliminary data.</text>
</comment>
<keyword evidence="2" id="KW-1185">Reference proteome</keyword>
<dbReference type="Proteomes" id="UP000094070">
    <property type="component" value="Unassembled WGS sequence"/>
</dbReference>
<dbReference type="AlphaFoldDB" id="A0A1E5E3S2"/>
<name>A0A1E5E3S2_9VIBR</name>
<proteinExistence type="predicted"/>
<organism evidence="1 2">
    <name type="scientific">Vibrio rumoiensis 1S-45</name>
    <dbReference type="NCBI Taxonomy" id="1188252"/>
    <lineage>
        <taxon>Bacteria</taxon>
        <taxon>Pseudomonadati</taxon>
        <taxon>Pseudomonadota</taxon>
        <taxon>Gammaproteobacteria</taxon>
        <taxon>Vibrionales</taxon>
        <taxon>Vibrionaceae</taxon>
        <taxon>Vibrio</taxon>
    </lineage>
</organism>
<evidence type="ECO:0000313" key="2">
    <source>
        <dbReference type="Proteomes" id="UP000094070"/>
    </source>
</evidence>
<dbReference type="EMBL" id="AJYK02000043">
    <property type="protein sequence ID" value="OEF26996.1"/>
    <property type="molecule type" value="Genomic_DNA"/>
</dbReference>
<reference evidence="1 2" key="1">
    <citation type="journal article" date="2012" name="Science">
        <title>Ecological populations of bacteria act as socially cohesive units of antibiotic production and resistance.</title>
        <authorList>
            <person name="Cordero O.X."/>
            <person name="Wildschutte H."/>
            <person name="Kirkup B."/>
            <person name="Proehl S."/>
            <person name="Ngo L."/>
            <person name="Hussain F."/>
            <person name="Le Roux F."/>
            <person name="Mincer T."/>
            <person name="Polz M.F."/>
        </authorList>
    </citation>
    <scope>NUCLEOTIDE SEQUENCE [LARGE SCALE GENOMIC DNA]</scope>
    <source>
        <strain evidence="1 2">1S-45</strain>
    </source>
</reference>
<protein>
    <submittedName>
        <fullName evidence="1">Uncharacterized protein</fullName>
    </submittedName>
</protein>
<accession>A0A1E5E3S2</accession>